<protein>
    <submittedName>
        <fullName evidence="1">Uncharacterized protein</fullName>
    </submittedName>
</protein>
<organism evidence="1 2">
    <name type="scientific">Glossina palpalis gambiensis</name>
    <dbReference type="NCBI Taxonomy" id="67801"/>
    <lineage>
        <taxon>Eukaryota</taxon>
        <taxon>Metazoa</taxon>
        <taxon>Ecdysozoa</taxon>
        <taxon>Arthropoda</taxon>
        <taxon>Hexapoda</taxon>
        <taxon>Insecta</taxon>
        <taxon>Pterygota</taxon>
        <taxon>Neoptera</taxon>
        <taxon>Endopterygota</taxon>
        <taxon>Diptera</taxon>
        <taxon>Brachycera</taxon>
        <taxon>Muscomorpha</taxon>
        <taxon>Hippoboscoidea</taxon>
        <taxon>Glossinidae</taxon>
        <taxon>Glossina</taxon>
    </lineage>
</organism>
<proteinExistence type="predicted"/>
<accession>A0A1B0B0P7</accession>
<dbReference type="InterPro" id="IPR001611">
    <property type="entry name" value="Leu-rich_rpt"/>
</dbReference>
<dbReference type="Pfam" id="PF13855">
    <property type="entry name" value="LRR_8"/>
    <property type="match status" value="1"/>
</dbReference>
<dbReference type="AlphaFoldDB" id="A0A1B0B0P7"/>
<sequence length="102" mass="12060">MSNNLRVYGPHAYEQYKIYTLRNCRKEYLLQFPDVTIITELRVESCFIPTLDNELFINFNNLILWQISNSHLAALDEYAFHGLVHLRSLSFAHNNLIEIMVQ</sequence>
<reference evidence="2" key="1">
    <citation type="submission" date="2015-01" db="EMBL/GenBank/DDBJ databases">
        <authorList>
            <person name="Aksoy S."/>
            <person name="Warren W."/>
            <person name="Wilson R.K."/>
        </authorList>
    </citation>
    <scope>NUCLEOTIDE SEQUENCE [LARGE SCALE GENOMIC DNA]</scope>
    <source>
        <strain evidence="2">IAEA</strain>
    </source>
</reference>
<reference evidence="1" key="2">
    <citation type="submission" date="2020-05" db="UniProtKB">
        <authorList>
            <consortium name="EnsemblMetazoa"/>
        </authorList>
    </citation>
    <scope>IDENTIFICATION</scope>
    <source>
        <strain evidence="1">IAEA</strain>
    </source>
</reference>
<dbReference type="STRING" id="67801.A0A1B0B0P7"/>
<dbReference type="EMBL" id="JXJN01006797">
    <property type="status" value="NOT_ANNOTATED_CDS"/>
    <property type="molecule type" value="Genomic_DNA"/>
</dbReference>
<dbReference type="Gene3D" id="3.80.10.10">
    <property type="entry name" value="Ribonuclease Inhibitor"/>
    <property type="match status" value="1"/>
</dbReference>
<evidence type="ECO:0000313" key="2">
    <source>
        <dbReference type="Proteomes" id="UP000092460"/>
    </source>
</evidence>
<dbReference type="Proteomes" id="UP000092460">
    <property type="component" value="Unassembled WGS sequence"/>
</dbReference>
<dbReference type="InterPro" id="IPR032675">
    <property type="entry name" value="LRR_dom_sf"/>
</dbReference>
<dbReference type="VEuPathDB" id="VectorBase:GPPI014947"/>
<keyword evidence="2" id="KW-1185">Reference proteome</keyword>
<evidence type="ECO:0000313" key="1">
    <source>
        <dbReference type="EnsemblMetazoa" id="GPPI014947-PA"/>
    </source>
</evidence>
<dbReference type="SUPFAM" id="SSF52058">
    <property type="entry name" value="L domain-like"/>
    <property type="match status" value="1"/>
</dbReference>
<name>A0A1B0B0P7_9MUSC</name>
<dbReference type="EnsemblMetazoa" id="GPPI014947-RA">
    <property type="protein sequence ID" value="GPPI014947-PA"/>
    <property type="gene ID" value="GPPI014947"/>
</dbReference>